<organism evidence="1 2">
    <name type="scientific">Arctium lappa</name>
    <name type="common">Greater burdock</name>
    <name type="synonym">Lappa major</name>
    <dbReference type="NCBI Taxonomy" id="4217"/>
    <lineage>
        <taxon>Eukaryota</taxon>
        <taxon>Viridiplantae</taxon>
        <taxon>Streptophyta</taxon>
        <taxon>Embryophyta</taxon>
        <taxon>Tracheophyta</taxon>
        <taxon>Spermatophyta</taxon>
        <taxon>Magnoliopsida</taxon>
        <taxon>eudicotyledons</taxon>
        <taxon>Gunneridae</taxon>
        <taxon>Pentapetalae</taxon>
        <taxon>asterids</taxon>
        <taxon>campanulids</taxon>
        <taxon>Asterales</taxon>
        <taxon>Asteraceae</taxon>
        <taxon>Carduoideae</taxon>
        <taxon>Cardueae</taxon>
        <taxon>Arctiinae</taxon>
        <taxon>Arctium</taxon>
    </lineage>
</organism>
<gene>
    <name evidence="1" type="ORF">L6452_03346</name>
</gene>
<comment type="caution">
    <text evidence="1">The sequence shown here is derived from an EMBL/GenBank/DDBJ whole genome shotgun (WGS) entry which is preliminary data.</text>
</comment>
<proteinExistence type="predicted"/>
<accession>A0ACB9FN67</accession>
<sequence>MRTLEESYVSGGELFSLGRESNEDARESDGELGKVGGGGELCFFFRGGRSASDIHLIFKKLDRNHDDLVSVDELQWLLESMKLGSSLHELESLAGKKNLNFDEFVYLCNCLSQGKAEDTENDLLKSFEVFDENRDGFISSDELRNTLSILGLVDKHDEMDFHSIIKAYDVNSDGLLDFDEFKKMMS</sequence>
<evidence type="ECO:0000313" key="2">
    <source>
        <dbReference type="Proteomes" id="UP001055879"/>
    </source>
</evidence>
<dbReference type="EMBL" id="CM042047">
    <property type="protein sequence ID" value="KAI3772166.1"/>
    <property type="molecule type" value="Genomic_DNA"/>
</dbReference>
<keyword evidence="2" id="KW-1185">Reference proteome</keyword>
<reference evidence="2" key="1">
    <citation type="journal article" date="2022" name="Mol. Ecol. Resour.">
        <title>The genomes of chicory, endive, great burdock and yacon provide insights into Asteraceae palaeo-polyploidization history and plant inulin production.</title>
        <authorList>
            <person name="Fan W."/>
            <person name="Wang S."/>
            <person name="Wang H."/>
            <person name="Wang A."/>
            <person name="Jiang F."/>
            <person name="Liu H."/>
            <person name="Zhao H."/>
            <person name="Xu D."/>
            <person name="Zhang Y."/>
        </authorList>
    </citation>
    <scope>NUCLEOTIDE SEQUENCE [LARGE SCALE GENOMIC DNA]</scope>
    <source>
        <strain evidence="2">cv. Niubang</strain>
    </source>
</reference>
<dbReference type="Proteomes" id="UP001055879">
    <property type="component" value="Linkage Group LG01"/>
</dbReference>
<protein>
    <submittedName>
        <fullName evidence="1">Uncharacterized protein</fullName>
    </submittedName>
</protein>
<reference evidence="1 2" key="2">
    <citation type="journal article" date="2022" name="Mol. Ecol. Resour.">
        <title>The genomes of chicory, endive, great burdock and yacon provide insights into Asteraceae paleo-polyploidization history and plant inulin production.</title>
        <authorList>
            <person name="Fan W."/>
            <person name="Wang S."/>
            <person name="Wang H."/>
            <person name="Wang A."/>
            <person name="Jiang F."/>
            <person name="Liu H."/>
            <person name="Zhao H."/>
            <person name="Xu D."/>
            <person name="Zhang Y."/>
        </authorList>
    </citation>
    <scope>NUCLEOTIDE SEQUENCE [LARGE SCALE GENOMIC DNA]</scope>
    <source>
        <strain evidence="2">cv. Niubang</strain>
    </source>
</reference>
<name>A0ACB9FN67_ARCLA</name>
<evidence type="ECO:0000313" key="1">
    <source>
        <dbReference type="EMBL" id="KAI3772166.1"/>
    </source>
</evidence>